<evidence type="ECO:0000256" key="3">
    <source>
        <dbReference type="ARBA" id="ARBA00022737"/>
    </source>
</evidence>
<evidence type="ECO:0000256" key="2">
    <source>
        <dbReference type="ARBA" id="ARBA00022536"/>
    </source>
</evidence>
<keyword evidence="2 7" id="KW-0245">EGF-like domain</keyword>
<comment type="caution">
    <text evidence="7">Lacks conserved residue(s) required for the propagation of feature annotation.</text>
</comment>
<dbReference type="PROSITE" id="PS50026">
    <property type="entry name" value="EGF_3"/>
    <property type="match status" value="4"/>
</dbReference>
<dbReference type="PROSITE" id="PS01186">
    <property type="entry name" value="EGF_2"/>
    <property type="match status" value="4"/>
</dbReference>
<dbReference type="InterPro" id="IPR001774">
    <property type="entry name" value="DSL"/>
</dbReference>
<feature type="domain" description="EGF-like" evidence="10">
    <location>
        <begin position="195"/>
        <end position="231"/>
    </location>
</feature>
<dbReference type="InterPro" id="IPR000742">
    <property type="entry name" value="EGF"/>
</dbReference>
<evidence type="ECO:0000313" key="13">
    <source>
        <dbReference type="Proteomes" id="UP001164746"/>
    </source>
</evidence>
<dbReference type="EMBL" id="CP111022">
    <property type="protein sequence ID" value="WAR18743.1"/>
    <property type="molecule type" value="Genomic_DNA"/>
</dbReference>
<gene>
    <name evidence="12" type="ORF">MAR_000581</name>
</gene>
<dbReference type="SMART" id="SM00181">
    <property type="entry name" value="EGF"/>
    <property type="match status" value="5"/>
</dbReference>
<evidence type="ECO:0000256" key="4">
    <source>
        <dbReference type="ARBA" id="ARBA00022782"/>
    </source>
</evidence>
<keyword evidence="5" id="KW-0832">Ubl conjugation</keyword>
<dbReference type="InterPro" id="IPR051022">
    <property type="entry name" value="Notch_Cell-Fate_Det"/>
</dbReference>
<keyword evidence="1 9" id="KW-0217">Developmental protein</keyword>
<feature type="disulfide bond" evidence="7">
    <location>
        <begin position="297"/>
        <end position="306"/>
    </location>
</feature>
<evidence type="ECO:0000256" key="1">
    <source>
        <dbReference type="ARBA" id="ARBA00022473"/>
    </source>
</evidence>
<dbReference type="PROSITE" id="PS00010">
    <property type="entry name" value="ASX_HYDROXYL"/>
    <property type="match status" value="2"/>
</dbReference>
<keyword evidence="9" id="KW-1133">Transmembrane helix</keyword>
<dbReference type="SUPFAM" id="SSF57184">
    <property type="entry name" value="Growth factor receptor domain"/>
    <property type="match status" value="1"/>
</dbReference>
<comment type="subcellular location">
    <subcellularLocation>
        <location evidence="9">Membrane</location>
        <topology evidence="9">Single-pass type I membrane protein</topology>
    </subcellularLocation>
</comment>
<feature type="disulfide bond" evidence="7">
    <location>
        <begin position="259"/>
        <end position="268"/>
    </location>
</feature>
<dbReference type="PROSITE" id="PS01187">
    <property type="entry name" value="EGF_CA"/>
    <property type="match status" value="1"/>
</dbReference>
<evidence type="ECO:0000256" key="6">
    <source>
        <dbReference type="ARBA" id="ARBA00023157"/>
    </source>
</evidence>
<sequence>MYFPSDAALPYRIRVLCEENYYNTTCSKFCRPRDDRLGHYTCSGNGDKVCMDGWLGADCDIGTDTSNVNTINELTIHSLDYIASKKTNPSARLDVIPSTALVKHRENAVAGSGGRGSCVTSAFPIRAANTARVATHPGRVTAIPTGEASSVIKVSNLNTCRHRPCENNGLCINHEPDNYTCQCPVGFKGRNCKIADDPCASSPCRNGGTCLYVTNGFVCTCRPGWTGDTCSREIDECESQPCLHGGTCVDLVDGFRCTCEAGWQGPQCQLDMDECAGRPCVHAVSCRDMVGDYTCECQSGWSGKNCDIMT</sequence>
<keyword evidence="9" id="KW-0732">Signal</keyword>
<dbReference type="PANTHER" id="PTHR24049">
    <property type="entry name" value="CRUMBS FAMILY MEMBER"/>
    <property type="match status" value="1"/>
</dbReference>
<feature type="domain" description="EGF-like" evidence="10">
    <location>
        <begin position="233"/>
        <end position="269"/>
    </location>
</feature>
<proteinExistence type="predicted"/>
<comment type="function">
    <text evidence="9">Putative Notch ligand involved in the mediation of Notch signaling.</text>
</comment>
<evidence type="ECO:0000256" key="9">
    <source>
        <dbReference type="RuleBase" id="RU280815"/>
    </source>
</evidence>
<evidence type="ECO:0000313" key="12">
    <source>
        <dbReference type="EMBL" id="WAR18743.1"/>
    </source>
</evidence>
<dbReference type="SUPFAM" id="SSF57196">
    <property type="entry name" value="EGF/Laminin"/>
    <property type="match status" value="1"/>
</dbReference>
<dbReference type="Pfam" id="PF00008">
    <property type="entry name" value="EGF"/>
    <property type="match status" value="4"/>
</dbReference>
<evidence type="ECO:0000259" key="11">
    <source>
        <dbReference type="PROSITE" id="PS51051"/>
    </source>
</evidence>
<feature type="domain" description="EGF-like" evidence="10">
    <location>
        <begin position="156"/>
        <end position="193"/>
    </location>
</feature>
<reference evidence="12" key="1">
    <citation type="submission" date="2022-11" db="EMBL/GenBank/DDBJ databases">
        <title>Centuries of genome instability and evolution in soft-shell clam transmissible cancer (bioRxiv).</title>
        <authorList>
            <person name="Hart S.F.M."/>
            <person name="Yonemitsu M.A."/>
            <person name="Giersch R.M."/>
            <person name="Beal B.F."/>
            <person name="Arriagada G."/>
            <person name="Davis B.W."/>
            <person name="Ostrander E.A."/>
            <person name="Goff S.P."/>
            <person name="Metzger M.J."/>
        </authorList>
    </citation>
    <scope>NUCLEOTIDE SEQUENCE</scope>
    <source>
        <strain evidence="12">MELC-2E11</strain>
        <tissue evidence="12">Siphon/mantle</tissue>
    </source>
</reference>
<dbReference type="InterPro" id="IPR009030">
    <property type="entry name" value="Growth_fac_rcpt_cys_sf"/>
</dbReference>
<dbReference type="SMART" id="SM00051">
    <property type="entry name" value="DSL"/>
    <property type="match status" value="1"/>
</dbReference>
<feature type="disulfide bond" evidence="8">
    <location>
        <begin position="30"/>
        <end position="42"/>
    </location>
</feature>
<evidence type="ECO:0000256" key="5">
    <source>
        <dbReference type="ARBA" id="ARBA00022843"/>
    </source>
</evidence>
<keyword evidence="4" id="KW-0221">Differentiation</keyword>
<keyword evidence="9" id="KW-0472">Membrane</keyword>
<dbReference type="PRINTS" id="PR00010">
    <property type="entry name" value="EGFBLOOD"/>
</dbReference>
<accession>A0ABY7FDF6</accession>
<dbReference type="PROSITE" id="PS51051">
    <property type="entry name" value="DSL"/>
    <property type="match status" value="1"/>
</dbReference>
<dbReference type="CDD" id="cd00054">
    <property type="entry name" value="EGF_CA"/>
    <property type="match status" value="4"/>
</dbReference>
<dbReference type="Proteomes" id="UP001164746">
    <property type="component" value="Chromosome 11"/>
</dbReference>
<evidence type="ECO:0000256" key="8">
    <source>
        <dbReference type="PROSITE-ProRule" id="PRU00377"/>
    </source>
</evidence>
<dbReference type="InterPro" id="IPR018097">
    <property type="entry name" value="EGF_Ca-bd_CS"/>
</dbReference>
<evidence type="ECO:0000256" key="7">
    <source>
        <dbReference type="PROSITE-ProRule" id="PRU00076"/>
    </source>
</evidence>
<feature type="domain" description="DSL" evidence="11">
    <location>
        <begin position="15"/>
        <end position="59"/>
    </location>
</feature>
<dbReference type="Gene3D" id="2.10.25.140">
    <property type="match status" value="1"/>
</dbReference>
<keyword evidence="3 9" id="KW-0677">Repeat</keyword>
<dbReference type="Pfam" id="PF01414">
    <property type="entry name" value="DSL"/>
    <property type="match status" value="1"/>
</dbReference>
<evidence type="ECO:0000259" key="10">
    <source>
        <dbReference type="PROSITE" id="PS50026"/>
    </source>
</evidence>
<dbReference type="InterPro" id="IPR000152">
    <property type="entry name" value="EGF-type_Asp/Asn_hydroxyl_site"/>
</dbReference>
<dbReference type="SMART" id="SM00179">
    <property type="entry name" value="EGF_CA"/>
    <property type="match status" value="4"/>
</dbReference>
<feature type="domain" description="EGF-like" evidence="10">
    <location>
        <begin position="271"/>
        <end position="307"/>
    </location>
</feature>
<feature type="disulfide bond" evidence="7">
    <location>
        <begin position="221"/>
        <end position="230"/>
    </location>
</feature>
<keyword evidence="6 7" id="KW-1015">Disulfide bond</keyword>
<dbReference type="InterPro" id="IPR001881">
    <property type="entry name" value="EGF-like_Ca-bd_dom"/>
</dbReference>
<feature type="disulfide bond" evidence="8">
    <location>
        <begin position="50"/>
        <end position="59"/>
    </location>
</feature>
<dbReference type="Gene3D" id="2.10.25.10">
    <property type="entry name" value="Laminin"/>
    <property type="match status" value="4"/>
</dbReference>
<dbReference type="PROSITE" id="PS00022">
    <property type="entry name" value="EGF_1"/>
    <property type="match status" value="4"/>
</dbReference>
<keyword evidence="13" id="KW-1185">Reference proteome</keyword>
<name>A0ABY7FDF6_MYAAR</name>
<feature type="disulfide bond" evidence="8">
    <location>
        <begin position="17"/>
        <end position="26"/>
    </location>
</feature>
<feature type="disulfide bond" evidence="7">
    <location>
        <begin position="183"/>
        <end position="192"/>
    </location>
</feature>
<organism evidence="12 13">
    <name type="scientific">Mya arenaria</name>
    <name type="common">Soft-shell clam</name>
    <dbReference type="NCBI Taxonomy" id="6604"/>
    <lineage>
        <taxon>Eukaryota</taxon>
        <taxon>Metazoa</taxon>
        <taxon>Spiralia</taxon>
        <taxon>Lophotrochozoa</taxon>
        <taxon>Mollusca</taxon>
        <taxon>Bivalvia</taxon>
        <taxon>Autobranchia</taxon>
        <taxon>Heteroconchia</taxon>
        <taxon>Euheterodonta</taxon>
        <taxon>Imparidentia</taxon>
        <taxon>Neoheterodontei</taxon>
        <taxon>Myida</taxon>
        <taxon>Myoidea</taxon>
        <taxon>Myidae</taxon>
        <taxon>Mya</taxon>
    </lineage>
</organism>
<keyword evidence="9" id="KW-0812">Transmembrane</keyword>
<protein>
    <recommendedName>
        <fullName evidence="9">Delta-like protein</fullName>
    </recommendedName>
</protein>